<keyword evidence="8" id="KW-1133">Transmembrane helix</keyword>
<feature type="domain" description="Peptidase M13 N-terminal" evidence="10">
    <location>
        <begin position="122"/>
        <end position="517"/>
    </location>
</feature>
<evidence type="ECO:0000256" key="4">
    <source>
        <dbReference type="ARBA" id="ARBA00022801"/>
    </source>
</evidence>
<dbReference type="InterPro" id="IPR018497">
    <property type="entry name" value="Peptidase_M13_C"/>
</dbReference>
<dbReference type="InterPro" id="IPR042089">
    <property type="entry name" value="Peptidase_M13_dom_2"/>
</dbReference>
<name>A0ABM0ZUI3_APLCA</name>
<keyword evidence="5" id="KW-0862">Zinc</keyword>
<feature type="domain" description="Peptidase M13 C-terminal" evidence="9">
    <location>
        <begin position="576"/>
        <end position="782"/>
    </location>
</feature>
<keyword evidence="6" id="KW-0482">Metalloprotease</keyword>
<dbReference type="Gene3D" id="3.40.390.10">
    <property type="entry name" value="Collagenase (Catalytic Domain)"/>
    <property type="match status" value="1"/>
</dbReference>
<evidence type="ECO:0000256" key="2">
    <source>
        <dbReference type="ARBA" id="ARBA00022670"/>
    </source>
</evidence>
<sequence>MAMAKHSHFAAEDIAPLHRPGILTFIQNCLSEKSNKNNMSGGVKALLFVLVLALVAVVVLAVVIVQIRDDNKDTMKETSDKNKGDKIDEEKPPKTSDEICLTPTCITAAARILKNVDASVHPCDDFYKFACGGWLKNNEIPEDRSYYDVFSEVAADVNRKVKRILEEPPASDDLQAVTSARNLYQSCLDLDTMNNRGDQHFKDWLKANIGDSPLISTSWNEATFDLTDVVINATKQGSSLLVGIYPDVDDKNSSVHIMKIDQPGLGMPGQKYYLVPRNDTMLMAYQTFIYRVAETMGFADPATAQQDVEDIVDFEVQLAQVRIIRYLRRDAEALYNPMTLAEVHGNYSTGEFDFMRFVTSLLTAPEIGITDFTENETIINISPSYFRNFTELIRNTPKRTIANYVYWRVTMGFLGSLTQEYKDHRFEYYKVVYGVKTEEARDKMCSRYTRYQTGFAIGKIFVERHFEPEAKAMALEMIAGLQSAFDELVNELSWMDAETKRLAQEKNEVIQSKIGYPEFVRNDTYLEELYSNLTFTSDQYFENNLMIMKEGYGSWMRVLRKPVDTDAWFMSPATVNAYYYAINNEIAFPAGILQPPFFSKDFPKSLNFGGIGMVIGHEITHGFDDRGRQYDKNGNLEQWWSDSVIQNFKDKAQCIVDQYGAYVMEEADMNLNGINTQGENIADNGGLKQAFRAYRNWVNARGKEEPILPGLPYSNDQLFFINQAQVWCNLERRESVIQLIRSGVHSPGQYRVIGPNQNSEDFSRVFSCPKTSFMNAEKKCQVW</sequence>
<evidence type="ECO:0000259" key="9">
    <source>
        <dbReference type="Pfam" id="PF01431"/>
    </source>
</evidence>
<accession>A0ABM0ZUI3</accession>
<evidence type="ECO:0000313" key="11">
    <source>
        <dbReference type="Proteomes" id="UP000694888"/>
    </source>
</evidence>
<feature type="transmembrane region" description="Helical" evidence="8">
    <location>
        <begin position="45"/>
        <end position="67"/>
    </location>
</feature>
<dbReference type="PRINTS" id="PR00786">
    <property type="entry name" value="NEPRILYSIN"/>
</dbReference>
<evidence type="ECO:0000256" key="5">
    <source>
        <dbReference type="ARBA" id="ARBA00022833"/>
    </source>
</evidence>
<evidence type="ECO:0000256" key="8">
    <source>
        <dbReference type="SAM" id="Phobius"/>
    </source>
</evidence>
<proteinExistence type="predicted"/>
<gene>
    <name evidence="12" type="primary">LOC101846947</name>
</gene>
<dbReference type="InterPro" id="IPR008753">
    <property type="entry name" value="Peptidase_M13_N"/>
</dbReference>
<evidence type="ECO:0000313" key="12">
    <source>
        <dbReference type="RefSeq" id="XP_012934734.1"/>
    </source>
</evidence>
<dbReference type="InterPro" id="IPR000718">
    <property type="entry name" value="Peptidase_M13"/>
</dbReference>
<dbReference type="InterPro" id="IPR024079">
    <property type="entry name" value="MetalloPept_cat_dom_sf"/>
</dbReference>
<keyword evidence="8" id="KW-0472">Membrane</keyword>
<evidence type="ECO:0000256" key="3">
    <source>
        <dbReference type="ARBA" id="ARBA00022723"/>
    </source>
</evidence>
<keyword evidence="2" id="KW-0645">Protease</keyword>
<evidence type="ECO:0000256" key="6">
    <source>
        <dbReference type="ARBA" id="ARBA00023049"/>
    </source>
</evidence>
<organism evidence="11 12">
    <name type="scientific">Aplysia californica</name>
    <name type="common">California sea hare</name>
    <dbReference type="NCBI Taxonomy" id="6500"/>
    <lineage>
        <taxon>Eukaryota</taxon>
        <taxon>Metazoa</taxon>
        <taxon>Spiralia</taxon>
        <taxon>Lophotrochozoa</taxon>
        <taxon>Mollusca</taxon>
        <taxon>Gastropoda</taxon>
        <taxon>Heterobranchia</taxon>
        <taxon>Euthyneura</taxon>
        <taxon>Tectipleura</taxon>
        <taxon>Aplysiida</taxon>
        <taxon>Aplysioidea</taxon>
        <taxon>Aplysiidae</taxon>
        <taxon>Aplysia</taxon>
    </lineage>
</organism>
<feature type="region of interest" description="Disordered" evidence="7">
    <location>
        <begin position="74"/>
        <end position="95"/>
    </location>
</feature>
<dbReference type="Proteomes" id="UP000694888">
    <property type="component" value="Unplaced"/>
</dbReference>
<dbReference type="SUPFAM" id="SSF55486">
    <property type="entry name" value="Metalloproteases ('zincins'), catalytic domain"/>
    <property type="match status" value="1"/>
</dbReference>
<comment type="cofactor">
    <cofactor evidence="1">
        <name>Zn(2+)</name>
        <dbReference type="ChEBI" id="CHEBI:29105"/>
    </cofactor>
</comment>
<evidence type="ECO:0000256" key="7">
    <source>
        <dbReference type="SAM" id="MobiDB-lite"/>
    </source>
</evidence>
<dbReference type="Gene3D" id="1.10.1380.10">
    <property type="entry name" value="Neutral endopeptidase , domain2"/>
    <property type="match status" value="1"/>
</dbReference>
<dbReference type="Pfam" id="PF05649">
    <property type="entry name" value="Peptidase_M13_N"/>
    <property type="match status" value="1"/>
</dbReference>
<keyword evidence="4" id="KW-0378">Hydrolase</keyword>
<protein>
    <submittedName>
        <fullName evidence="12">Membrane metallo-endopeptidase-like 1</fullName>
    </submittedName>
</protein>
<keyword evidence="11" id="KW-1185">Reference proteome</keyword>
<dbReference type="PANTHER" id="PTHR11733:SF133">
    <property type="entry name" value="PHOSPHATE-REGULATING NEUTRAL ENDOPEPTIDASE PHEX"/>
    <property type="match status" value="1"/>
</dbReference>
<evidence type="ECO:0000259" key="10">
    <source>
        <dbReference type="Pfam" id="PF05649"/>
    </source>
</evidence>
<reference evidence="12" key="1">
    <citation type="submission" date="2025-08" db="UniProtKB">
        <authorList>
            <consortium name="RefSeq"/>
        </authorList>
    </citation>
    <scope>IDENTIFICATION</scope>
</reference>
<keyword evidence="3" id="KW-0479">Metal-binding</keyword>
<dbReference type="PROSITE" id="PS51885">
    <property type="entry name" value="NEPRILYSIN"/>
    <property type="match status" value="1"/>
</dbReference>
<dbReference type="GeneID" id="101846947"/>
<evidence type="ECO:0000256" key="1">
    <source>
        <dbReference type="ARBA" id="ARBA00001947"/>
    </source>
</evidence>
<keyword evidence="8" id="KW-0812">Transmembrane</keyword>
<dbReference type="Pfam" id="PF01431">
    <property type="entry name" value="Peptidase_M13"/>
    <property type="match status" value="1"/>
</dbReference>
<dbReference type="RefSeq" id="XP_012934734.1">
    <property type="nucleotide sequence ID" value="XM_013079280.1"/>
</dbReference>
<dbReference type="CDD" id="cd08662">
    <property type="entry name" value="M13"/>
    <property type="match status" value="1"/>
</dbReference>
<dbReference type="PANTHER" id="PTHR11733">
    <property type="entry name" value="ZINC METALLOPROTEASE FAMILY M13 NEPRILYSIN-RELATED"/>
    <property type="match status" value="1"/>
</dbReference>